<dbReference type="Pfam" id="PF07690">
    <property type="entry name" value="MFS_1"/>
    <property type="match status" value="1"/>
</dbReference>
<evidence type="ECO:0000313" key="9">
    <source>
        <dbReference type="EMBL" id="KGN01698.1"/>
    </source>
</evidence>
<dbReference type="PROSITE" id="PS50850">
    <property type="entry name" value="MFS"/>
    <property type="match status" value="1"/>
</dbReference>
<organism evidence="9 10">
    <name type="scientific">Clostridium botulinum C/D str. DC5</name>
    <dbReference type="NCBI Taxonomy" id="1443128"/>
    <lineage>
        <taxon>Bacteria</taxon>
        <taxon>Bacillati</taxon>
        <taxon>Bacillota</taxon>
        <taxon>Clostridia</taxon>
        <taxon>Eubacteriales</taxon>
        <taxon>Clostridiaceae</taxon>
        <taxon>Clostridium</taxon>
    </lineage>
</organism>
<dbReference type="InterPro" id="IPR020846">
    <property type="entry name" value="MFS_dom"/>
</dbReference>
<feature type="transmembrane region" description="Helical" evidence="7">
    <location>
        <begin position="260"/>
        <end position="283"/>
    </location>
</feature>
<feature type="transmembrane region" description="Helical" evidence="7">
    <location>
        <begin position="315"/>
        <end position="332"/>
    </location>
</feature>
<dbReference type="Proteomes" id="UP000030014">
    <property type="component" value="Unassembled WGS sequence"/>
</dbReference>
<feature type="transmembrane region" description="Helical" evidence="7">
    <location>
        <begin position="143"/>
        <end position="163"/>
    </location>
</feature>
<evidence type="ECO:0000256" key="2">
    <source>
        <dbReference type="ARBA" id="ARBA00022448"/>
    </source>
</evidence>
<dbReference type="InterPro" id="IPR050171">
    <property type="entry name" value="MFS_Transporters"/>
</dbReference>
<feature type="transmembrane region" description="Helical" evidence="7">
    <location>
        <begin position="108"/>
        <end position="131"/>
    </location>
</feature>
<feature type="transmembrane region" description="Helical" evidence="7">
    <location>
        <begin position="169"/>
        <end position="189"/>
    </location>
</feature>
<keyword evidence="3" id="KW-1003">Cell membrane</keyword>
<dbReference type="PANTHER" id="PTHR23517">
    <property type="entry name" value="RESISTANCE PROTEIN MDTM, PUTATIVE-RELATED-RELATED"/>
    <property type="match status" value="1"/>
</dbReference>
<feature type="transmembrane region" description="Helical" evidence="7">
    <location>
        <begin position="52"/>
        <end position="70"/>
    </location>
</feature>
<dbReference type="RefSeq" id="WP_039258093.1">
    <property type="nucleotide sequence ID" value="NZ_JDRY01000003.1"/>
</dbReference>
<comment type="caution">
    <text evidence="9">The sequence shown here is derived from an EMBL/GenBank/DDBJ whole genome shotgun (WGS) entry which is preliminary data.</text>
</comment>
<keyword evidence="2" id="KW-0813">Transport</keyword>
<dbReference type="EMBL" id="JDRY01000003">
    <property type="protein sequence ID" value="KGN01698.1"/>
    <property type="molecule type" value="Genomic_DNA"/>
</dbReference>
<keyword evidence="5 7" id="KW-1133">Transmembrane helix</keyword>
<accession>A0A0A0IL78</accession>
<feature type="transmembrane region" description="Helical" evidence="7">
    <location>
        <begin position="290"/>
        <end position="309"/>
    </location>
</feature>
<evidence type="ECO:0000313" key="10">
    <source>
        <dbReference type="Proteomes" id="UP000030014"/>
    </source>
</evidence>
<feature type="domain" description="Major facilitator superfamily (MFS) profile" evidence="8">
    <location>
        <begin position="16"/>
        <end position="404"/>
    </location>
</feature>
<evidence type="ECO:0000256" key="3">
    <source>
        <dbReference type="ARBA" id="ARBA00022475"/>
    </source>
</evidence>
<evidence type="ECO:0000256" key="5">
    <source>
        <dbReference type="ARBA" id="ARBA00022989"/>
    </source>
</evidence>
<comment type="subcellular location">
    <subcellularLocation>
        <location evidence="1">Cell membrane</location>
        <topology evidence="1">Multi-pass membrane protein</topology>
    </subcellularLocation>
</comment>
<dbReference type="Gene3D" id="1.20.1250.20">
    <property type="entry name" value="MFS general substrate transporter like domains"/>
    <property type="match status" value="1"/>
</dbReference>
<proteinExistence type="predicted"/>
<evidence type="ECO:0000256" key="6">
    <source>
        <dbReference type="ARBA" id="ARBA00023136"/>
    </source>
</evidence>
<evidence type="ECO:0000256" key="7">
    <source>
        <dbReference type="SAM" id="Phobius"/>
    </source>
</evidence>
<feature type="transmembrane region" description="Helical" evidence="7">
    <location>
        <begin position="379"/>
        <end position="400"/>
    </location>
</feature>
<dbReference type="GO" id="GO:0005886">
    <property type="term" value="C:plasma membrane"/>
    <property type="evidence" value="ECO:0007669"/>
    <property type="project" value="UniProtKB-SubCell"/>
</dbReference>
<evidence type="ECO:0000256" key="1">
    <source>
        <dbReference type="ARBA" id="ARBA00004651"/>
    </source>
</evidence>
<name>A0A0A0IL78_CLOBO</name>
<keyword evidence="4 7" id="KW-0812">Transmembrane</keyword>
<reference evidence="9 10" key="1">
    <citation type="submission" date="2014-01" db="EMBL/GenBank/DDBJ databases">
        <title>Plasmidome dynamics in the species complex Clostridium novyi sensu lato converts strains of independent lineages into distinctly different pathogens.</title>
        <authorList>
            <person name="Skarin H."/>
            <person name="Segerman B."/>
        </authorList>
    </citation>
    <scope>NUCLEOTIDE SEQUENCE [LARGE SCALE GENOMIC DNA]</scope>
    <source>
        <strain evidence="9 10">DC5</strain>
    </source>
</reference>
<dbReference type="SUPFAM" id="SSF103473">
    <property type="entry name" value="MFS general substrate transporter"/>
    <property type="match status" value="1"/>
</dbReference>
<feature type="transmembrane region" description="Helical" evidence="7">
    <location>
        <begin position="21"/>
        <end position="40"/>
    </location>
</feature>
<dbReference type="AlphaFoldDB" id="A0A0A0IL78"/>
<keyword evidence="6 7" id="KW-0472">Membrane</keyword>
<feature type="transmembrane region" description="Helical" evidence="7">
    <location>
        <begin position="224"/>
        <end position="248"/>
    </location>
</feature>
<gene>
    <name evidence="9" type="ORF">Z955_01030</name>
</gene>
<evidence type="ECO:0000259" key="8">
    <source>
        <dbReference type="PROSITE" id="PS50850"/>
    </source>
</evidence>
<dbReference type="InterPro" id="IPR011701">
    <property type="entry name" value="MFS"/>
</dbReference>
<protein>
    <submittedName>
        <fullName evidence="9">MFS transporter</fullName>
    </submittedName>
</protein>
<feature type="transmembrane region" description="Helical" evidence="7">
    <location>
        <begin position="82"/>
        <end position="102"/>
    </location>
</feature>
<feature type="transmembrane region" description="Helical" evidence="7">
    <location>
        <begin position="353"/>
        <end position="373"/>
    </location>
</feature>
<dbReference type="CDD" id="cd17329">
    <property type="entry name" value="MFS_MdtH_MDR_like"/>
    <property type="match status" value="1"/>
</dbReference>
<dbReference type="GO" id="GO:0022857">
    <property type="term" value="F:transmembrane transporter activity"/>
    <property type="evidence" value="ECO:0007669"/>
    <property type="project" value="InterPro"/>
</dbReference>
<dbReference type="InterPro" id="IPR036259">
    <property type="entry name" value="MFS_trans_sf"/>
</dbReference>
<sequence>MGLKHTIKEYAKLPKSIIAIFFARIINSLGGFVFPFLTIYLTEKMGMTSDRVGTFMLMAAVGIALGSLLGGKLSDIIGRKKVMLIFQAMSAISLIPCGFYEHSMITPWLLILSGFFGGAVQPASSAMVADLTNTKNRQEAFSLLYLGINVGVAVGPLIAGILYKKYLRWIFWGDAITTLTSLLLIIFLVQETIHTNNEEEVSKNNIDEKTEEGNVFMVILKRPYLFIFSLVSLIYSLVYAQSGFIIPLQVKKLFPDTGAMLYGSLMSVNAIVVVSCTFIVIHLTRKNTAIFNMVLSGIFYAVGFGMLFYVHEYKFFVISTVVWTIGEILALTNEGIYIANHTPMSHRGRVNSIIPLISGAGYAVGPKVMGFYIKNRTINSAWIVVGILAIVSAVMMYILYKFEVRGSKQSKREYK</sequence>
<evidence type="ECO:0000256" key="4">
    <source>
        <dbReference type="ARBA" id="ARBA00022692"/>
    </source>
</evidence>